<evidence type="ECO:0000259" key="6">
    <source>
        <dbReference type="PROSITE" id="PS50249"/>
    </source>
</evidence>
<evidence type="ECO:0000256" key="1">
    <source>
        <dbReference type="ARBA" id="ARBA00022670"/>
    </source>
</evidence>
<keyword evidence="1" id="KW-0645">Protease</keyword>
<dbReference type="PROSITE" id="PS50249">
    <property type="entry name" value="MPN"/>
    <property type="match status" value="1"/>
</dbReference>
<organism evidence="7 8">
    <name type="scientific">Algoriphagus faecimaris</name>
    <dbReference type="NCBI Taxonomy" id="686796"/>
    <lineage>
        <taxon>Bacteria</taxon>
        <taxon>Pseudomonadati</taxon>
        <taxon>Bacteroidota</taxon>
        <taxon>Cytophagia</taxon>
        <taxon>Cytophagales</taxon>
        <taxon>Cyclobacteriaceae</taxon>
        <taxon>Algoriphagus</taxon>
    </lineage>
</organism>
<evidence type="ECO:0000256" key="4">
    <source>
        <dbReference type="ARBA" id="ARBA00022833"/>
    </source>
</evidence>
<dbReference type="Proteomes" id="UP000199060">
    <property type="component" value="Unassembled WGS sequence"/>
</dbReference>
<dbReference type="GO" id="GO:0008237">
    <property type="term" value="F:metallopeptidase activity"/>
    <property type="evidence" value="ECO:0007669"/>
    <property type="project" value="UniProtKB-KW"/>
</dbReference>
<keyword evidence="3" id="KW-0378">Hydrolase</keyword>
<dbReference type="GO" id="GO:0046872">
    <property type="term" value="F:metal ion binding"/>
    <property type="evidence" value="ECO:0007669"/>
    <property type="project" value="UniProtKB-KW"/>
</dbReference>
<dbReference type="GO" id="GO:0006508">
    <property type="term" value="P:proteolysis"/>
    <property type="evidence" value="ECO:0007669"/>
    <property type="project" value="UniProtKB-KW"/>
</dbReference>
<dbReference type="EMBL" id="FNAC01000016">
    <property type="protein sequence ID" value="SDD13750.1"/>
    <property type="molecule type" value="Genomic_DNA"/>
</dbReference>
<dbReference type="AlphaFoldDB" id="A0A1G6S9Y6"/>
<evidence type="ECO:0000313" key="8">
    <source>
        <dbReference type="Proteomes" id="UP000199060"/>
    </source>
</evidence>
<dbReference type="STRING" id="686796.SAMN04488104_101625"/>
<dbReference type="PANTHER" id="PTHR30471:SF3">
    <property type="entry name" value="UPF0758 PROTEIN YEES-RELATED"/>
    <property type="match status" value="1"/>
</dbReference>
<evidence type="ECO:0000256" key="2">
    <source>
        <dbReference type="ARBA" id="ARBA00022723"/>
    </source>
</evidence>
<dbReference type="PROSITE" id="PS01302">
    <property type="entry name" value="UPF0758"/>
    <property type="match status" value="1"/>
</dbReference>
<dbReference type="OrthoDB" id="9804482at2"/>
<dbReference type="Pfam" id="PF04002">
    <property type="entry name" value="RadC"/>
    <property type="match status" value="1"/>
</dbReference>
<evidence type="ECO:0000313" key="7">
    <source>
        <dbReference type="EMBL" id="SDD13750.1"/>
    </source>
</evidence>
<dbReference type="InterPro" id="IPR025657">
    <property type="entry name" value="RadC_JAB"/>
</dbReference>
<dbReference type="PANTHER" id="PTHR30471">
    <property type="entry name" value="DNA REPAIR PROTEIN RADC"/>
    <property type="match status" value="1"/>
</dbReference>
<keyword evidence="4" id="KW-0862">Zinc</keyword>
<keyword evidence="8" id="KW-1185">Reference proteome</keyword>
<proteinExistence type="predicted"/>
<evidence type="ECO:0000256" key="5">
    <source>
        <dbReference type="ARBA" id="ARBA00023049"/>
    </source>
</evidence>
<dbReference type="Gene3D" id="3.40.140.10">
    <property type="entry name" value="Cytidine Deaminase, domain 2"/>
    <property type="match status" value="1"/>
</dbReference>
<protein>
    <submittedName>
        <fullName evidence="7">DNA repair protein RadC</fullName>
    </submittedName>
</protein>
<evidence type="ECO:0000256" key="3">
    <source>
        <dbReference type="ARBA" id="ARBA00022801"/>
    </source>
</evidence>
<keyword evidence="5" id="KW-0482">Metalloprotease</keyword>
<dbReference type="InterPro" id="IPR037518">
    <property type="entry name" value="MPN"/>
</dbReference>
<reference evidence="8" key="1">
    <citation type="submission" date="2016-10" db="EMBL/GenBank/DDBJ databases">
        <authorList>
            <person name="Varghese N."/>
            <person name="Submissions S."/>
        </authorList>
    </citation>
    <scope>NUCLEOTIDE SEQUENCE [LARGE SCALE GENOMIC DNA]</scope>
    <source>
        <strain evidence="8">DSM 23095</strain>
    </source>
</reference>
<dbReference type="RefSeq" id="WP_087939352.1">
    <property type="nucleotide sequence ID" value="NZ_FNAC01000016.1"/>
</dbReference>
<name>A0A1G6S9Y6_9BACT</name>
<accession>A0A1G6S9Y6</accession>
<keyword evidence="2" id="KW-0479">Metal-binding</keyword>
<dbReference type="CDD" id="cd08071">
    <property type="entry name" value="MPN_DUF2466"/>
    <property type="match status" value="1"/>
</dbReference>
<gene>
    <name evidence="7" type="ORF">SAMN04488104_101625</name>
</gene>
<feature type="domain" description="MPN" evidence="6">
    <location>
        <begin position="24"/>
        <end position="148"/>
    </location>
</feature>
<dbReference type="InterPro" id="IPR001405">
    <property type="entry name" value="UPF0758"/>
</dbReference>
<dbReference type="InterPro" id="IPR020891">
    <property type="entry name" value="UPF0758_CS"/>
</dbReference>
<sequence length="148" mass="16400">MNESISEINISYRPNHKNKSLGSIRSSSDAYRVLKELYNQDLICAREEFIILYLNNGGRILGYFRAFTGGISSVTCDMKIILGVGLKSLATSVILSHNHPSGNLKPSSSDLNLTKRVAKGCKVMDIHLFDHLILSDEGYFSFADEGLI</sequence>